<dbReference type="InterPro" id="IPR044643">
    <property type="entry name" value="TrpF_fam"/>
</dbReference>
<comment type="caution">
    <text evidence="11">The sequence shown here is derived from an EMBL/GenBank/DDBJ whole genome shotgun (WGS) entry which is preliminary data.</text>
</comment>
<dbReference type="HAMAP" id="MF_00135">
    <property type="entry name" value="PRAI"/>
    <property type="match status" value="1"/>
</dbReference>
<keyword evidence="8 9" id="KW-0413">Isomerase</keyword>
<dbReference type="CDD" id="cd00405">
    <property type="entry name" value="PRAI"/>
    <property type="match status" value="1"/>
</dbReference>
<dbReference type="InterPro" id="IPR011060">
    <property type="entry name" value="RibuloseP-bd_barrel"/>
</dbReference>
<keyword evidence="6 9" id="KW-0822">Tryptophan biosynthesis</keyword>
<accession>A0ABX5F9P0</accession>
<keyword evidence="5 9" id="KW-0028">Amino-acid biosynthesis</keyword>
<evidence type="ECO:0000313" key="11">
    <source>
        <dbReference type="EMBL" id="PSB37293.1"/>
    </source>
</evidence>
<dbReference type="PANTHER" id="PTHR42894">
    <property type="entry name" value="N-(5'-PHOSPHORIBOSYL)ANTHRANILATE ISOMERASE"/>
    <property type="match status" value="1"/>
</dbReference>
<dbReference type="Gene3D" id="3.20.20.70">
    <property type="entry name" value="Aldolase class I"/>
    <property type="match status" value="1"/>
</dbReference>
<dbReference type="EMBL" id="PVWP01000006">
    <property type="protein sequence ID" value="PSB37293.1"/>
    <property type="molecule type" value="Genomic_DNA"/>
</dbReference>
<organism evidence="11 12">
    <name type="scientific">Aphanothece cf. minutissima CCALA 015</name>
    <dbReference type="NCBI Taxonomy" id="2107695"/>
    <lineage>
        <taxon>Bacteria</taxon>
        <taxon>Bacillati</taxon>
        <taxon>Cyanobacteriota</taxon>
        <taxon>Cyanophyceae</taxon>
        <taxon>Oscillatoriophycideae</taxon>
        <taxon>Chroococcales</taxon>
        <taxon>Aphanothecaceae</taxon>
        <taxon>Aphanothece</taxon>
    </lineage>
</organism>
<evidence type="ECO:0000256" key="8">
    <source>
        <dbReference type="ARBA" id="ARBA00023235"/>
    </source>
</evidence>
<dbReference type="PANTHER" id="PTHR42894:SF1">
    <property type="entry name" value="N-(5'-PHOSPHORIBOSYL)ANTHRANILATE ISOMERASE"/>
    <property type="match status" value="1"/>
</dbReference>
<dbReference type="GO" id="GO:0016853">
    <property type="term" value="F:isomerase activity"/>
    <property type="evidence" value="ECO:0007669"/>
    <property type="project" value="UniProtKB-KW"/>
</dbReference>
<evidence type="ECO:0000256" key="4">
    <source>
        <dbReference type="ARBA" id="ARBA00022272"/>
    </source>
</evidence>
<evidence type="ECO:0000256" key="5">
    <source>
        <dbReference type="ARBA" id="ARBA00022605"/>
    </source>
</evidence>
<dbReference type="InterPro" id="IPR001240">
    <property type="entry name" value="PRAI_dom"/>
</dbReference>
<comment type="catalytic activity">
    <reaction evidence="1 9">
        <text>N-(5-phospho-beta-D-ribosyl)anthranilate = 1-(2-carboxyphenylamino)-1-deoxy-D-ribulose 5-phosphate</text>
        <dbReference type="Rhea" id="RHEA:21540"/>
        <dbReference type="ChEBI" id="CHEBI:18277"/>
        <dbReference type="ChEBI" id="CHEBI:58613"/>
        <dbReference type="EC" id="5.3.1.24"/>
    </reaction>
</comment>
<evidence type="ECO:0000256" key="7">
    <source>
        <dbReference type="ARBA" id="ARBA00023141"/>
    </source>
</evidence>
<comment type="similarity">
    <text evidence="9">Belongs to the TrpF family.</text>
</comment>
<dbReference type="SUPFAM" id="SSF51366">
    <property type="entry name" value="Ribulose-phoshate binding barrel"/>
    <property type="match status" value="1"/>
</dbReference>
<dbReference type="RefSeq" id="WP_106221383.1">
    <property type="nucleotide sequence ID" value="NZ_PVWP01000006.1"/>
</dbReference>
<evidence type="ECO:0000259" key="10">
    <source>
        <dbReference type="Pfam" id="PF00697"/>
    </source>
</evidence>
<keyword evidence="7 9" id="KW-0057">Aromatic amino acid biosynthesis</keyword>
<dbReference type="Proteomes" id="UP000238218">
    <property type="component" value="Unassembled WGS sequence"/>
</dbReference>
<sequence length="226" mass="23378">MPVATPLLKICGLREPAQATAIAALGADAIGVIAVPGSPRYVPPPQRPGLFAAMAAGRPSMAAGHPACFGVLVVADPSDDQLEELAAGRGHAVLQLHGEESVERCRELGGRLGVRLWKALRVRTPADLERAAAYAGVVEALLLDAWCPGQLGGTGHRIPIEWLEDFRPPLPWWLAGGVGPGTVAELLARLQPDGLDASSALEESPGVKDLARVAALVAAVRGSTPA</sequence>
<reference evidence="11 12" key="1">
    <citation type="submission" date="2018-03" db="EMBL/GenBank/DDBJ databases">
        <title>The ancient ancestry and fast evolution of plastids.</title>
        <authorList>
            <person name="Moore K.R."/>
            <person name="Magnabosco C."/>
            <person name="Momper L."/>
            <person name="Gold D.A."/>
            <person name="Bosak T."/>
            <person name="Fournier G.P."/>
        </authorList>
    </citation>
    <scope>NUCLEOTIDE SEQUENCE [LARGE SCALE GENOMIC DNA]</scope>
    <source>
        <strain evidence="11 12">CCALA 015</strain>
    </source>
</reference>
<evidence type="ECO:0000256" key="9">
    <source>
        <dbReference type="HAMAP-Rule" id="MF_00135"/>
    </source>
</evidence>
<protein>
    <recommendedName>
        <fullName evidence="4 9">N-(5'-phosphoribosyl)anthranilate isomerase</fullName>
        <shortName evidence="9">PRAI</shortName>
        <ecNumber evidence="3 9">5.3.1.24</ecNumber>
    </recommendedName>
</protein>
<evidence type="ECO:0000313" key="12">
    <source>
        <dbReference type="Proteomes" id="UP000238218"/>
    </source>
</evidence>
<evidence type="ECO:0000256" key="6">
    <source>
        <dbReference type="ARBA" id="ARBA00022822"/>
    </source>
</evidence>
<dbReference type="Pfam" id="PF00697">
    <property type="entry name" value="PRAI"/>
    <property type="match status" value="1"/>
</dbReference>
<proteinExistence type="inferred from homology"/>
<dbReference type="InterPro" id="IPR013785">
    <property type="entry name" value="Aldolase_TIM"/>
</dbReference>
<evidence type="ECO:0000256" key="3">
    <source>
        <dbReference type="ARBA" id="ARBA00012572"/>
    </source>
</evidence>
<name>A0ABX5F9P0_9CHRO</name>
<comment type="pathway">
    <text evidence="2 9">Amino-acid biosynthesis; L-tryptophan biosynthesis; L-tryptophan from chorismate: step 3/5.</text>
</comment>
<gene>
    <name evidence="9" type="primary">trpF</name>
    <name evidence="11" type="ORF">C7B81_10075</name>
</gene>
<keyword evidence="12" id="KW-1185">Reference proteome</keyword>
<evidence type="ECO:0000256" key="1">
    <source>
        <dbReference type="ARBA" id="ARBA00001164"/>
    </source>
</evidence>
<evidence type="ECO:0000256" key="2">
    <source>
        <dbReference type="ARBA" id="ARBA00004664"/>
    </source>
</evidence>
<feature type="domain" description="N-(5'phosphoribosyl) anthranilate isomerase (PRAI)" evidence="10">
    <location>
        <begin position="9"/>
        <end position="218"/>
    </location>
</feature>
<dbReference type="EC" id="5.3.1.24" evidence="3 9"/>